<name>A0A1A9VFN3_GLOAU</name>
<dbReference type="STRING" id="7395.A0A1A9VFN3"/>
<protein>
    <recommendedName>
        <fullName evidence="1">ECSIT N-terminal domain-containing protein</fullName>
    </recommendedName>
</protein>
<keyword evidence="3" id="KW-1185">Reference proteome</keyword>
<evidence type="ECO:0000313" key="2">
    <source>
        <dbReference type="EnsemblMetazoa" id="GAUT035734-PA"/>
    </source>
</evidence>
<dbReference type="InterPro" id="IPR046448">
    <property type="entry name" value="ECSIT_N"/>
</dbReference>
<dbReference type="EnsemblMetazoa" id="GAUT035734-RA">
    <property type="protein sequence ID" value="GAUT035734-PA"/>
    <property type="gene ID" value="GAUT035734"/>
</dbReference>
<proteinExistence type="predicted"/>
<sequence length="78" mass="9111">MDESEGENSESDFFQQQLNIRIKAVKNNKKHLQAVGNPFAEASEKTRGVYMNMLEIFTERDIRRRNHVGFIYAAIKHI</sequence>
<evidence type="ECO:0000313" key="3">
    <source>
        <dbReference type="Proteomes" id="UP000078200"/>
    </source>
</evidence>
<accession>A0A1A9VFN3</accession>
<dbReference type="Pfam" id="PF06239">
    <property type="entry name" value="ECSIT_N"/>
    <property type="match status" value="1"/>
</dbReference>
<dbReference type="Proteomes" id="UP000078200">
    <property type="component" value="Unassembled WGS sequence"/>
</dbReference>
<dbReference type="AlphaFoldDB" id="A0A1A9VFN3"/>
<organism evidence="2 3">
    <name type="scientific">Glossina austeni</name>
    <name type="common">Savannah tsetse fly</name>
    <dbReference type="NCBI Taxonomy" id="7395"/>
    <lineage>
        <taxon>Eukaryota</taxon>
        <taxon>Metazoa</taxon>
        <taxon>Ecdysozoa</taxon>
        <taxon>Arthropoda</taxon>
        <taxon>Hexapoda</taxon>
        <taxon>Insecta</taxon>
        <taxon>Pterygota</taxon>
        <taxon>Neoptera</taxon>
        <taxon>Endopterygota</taxon>
        <taxon>Diptera</taxon>
        <taxon>Brachycera</taxon>
        <taxon>Muscomorpha</taxon>
        <taxon>Hippoboscoidea</taxon>
        <taxon>Glossinidae</taxon>
        <taxon>Glossina</taxon>
    </lineage>
</organism>
<feature type="domain" description="ECSIT N-terminal" evidence="1">
    <location>
        <begin position="40"/>
        <end position="77"/>
    </location>
</feature>
<evidence type="ECO:0000259" key="1">
    <source>
        <dbReference type="Pfam" id="PF06239"/>
    </source>
</evidence>
<reference evidence="2" key="1">
    <citation type="submission" date="2020-05" db="UniProtKB">
        <authorList>
            <consortium name="EnsemblMetazoa"/>
        </authorList>
    </citation>
    <scope>IDENTIFICATION</scope>
    <source>
        <strain evidence="2">TTRI</strain>
    </source>
</reference>
<dbReference type="VEuPathDB" id="VectorBase:GAUT035734"/>